<gene>
    <name evidence="4" type="ORF">PCON_09566</name>
</gene>
<dbReference type="STRING" id="1076935.U4L371"/>
<dbReference type="InterPro" id="IPR001451">
    <property type="entry name" value="Hexapep"/>
</dbReference>
<reference evidence="4 5" key="1">
    <citation type="journal article" date="2013" name="PLoS Genet.">
        <title>The genome and development-dependent transcriptomes of Pyronema confluens: a window into fungal evolution.</title>
        <authorList>
            <person name="Traeger S."/>
            <person name="Altegoer F."/>
            <person name="Freitag M."/>
            <person name="Gabaldon T."/>
            <person name="Kempken F."/>
            <person name="Kumar A."/>
            <person name="Marcet-Houben M."/>
            <person name="Poggeler S."/>
            <person name="Stajich J.E."/>
            <person name="Nowrousian M."/>
        </authorList>
    </citation>
    <scope>NUCLEOTIDE SEQUENCE [LARGE SCALE GENOMIC DNA]</scope>
    <source>
        <strain evidence="5">CBS 100304</strain>
        <tissue evidence="4">Vegetative mycelium</tissue>
    </source>
</reference>
<dbReference type="InterPro" id="IPR024688">
    <property type="entry name" value="Mac_dom"/>
</dbReference>
<dbReference type="OMA" id="FYSGTHP"/>
<organism evidence="4 5">
    <name type="scientific">Pyronema omphalodes (strain CBS 100304)</name>
    <name type="common">Pyronema confluens</name>
    <dbReference type="NCBI Taxonomy" id="1076935"/>
    <lineage>
        <taxon>Eukaryota</taxon>
        <taxon>Fungi</taxon>
        <taxon>Dikarya</taxon>
        <taxon>Ascomycota</taxon>
        <taxon>Pezizomycotina</taxon>
        <taxon>Pezizomycetes</taxon>
        <taxon>Pezizales</taxon>
        <taxon>Pyronemataceae</taxon>
        <taxon>Pyronema</taxon>
    </lineage>
</organism>
<dbReference type="OrthoDB" id="25818at2759"/>
<dbReference type="CDD" id="cd03357">
    <property type="entry name" value="LbH_MAT_GAT"/>
    <property type="match status" value="1"/>
</dbReference>
<dbReference type="GO" id="GO:0016407">
    <property type="term" value="F:acetyltransferase activity"/>
    <property type="evidence" value="ECO:0007669"/>
    <property type="project" value="InterPro"/>
</dbReference>
<keyword evidence="2 4" id="KW-0808">Transferase</keyword>
<dbReference type="GO" id="GO:0008374">
    <property type="term" value="F:O-acyltransferase activity"/>
    <property type="evidence" value="ECO:0007669"/>
    <property type="project" value="TreeGrafter"/>
</dbReference>
<name>U4L371_PYROM</name>
<keyword evidence="5" id="KW-1185">Reference proteome</keyword>
<dbReference type="AlphaFoldDB" id="U4L371"/>
<dbReference type="InterPro" id="IPR011004">
    <property type="entry name" value="Trimer_LpxA-like_sf"/>
</dbReference>
<evidence type="ECO:0000259" key="3">
    <source>
        <dbReference type="SMART" id="SM01266"/>
    </source>
</evidence>
<dbReference type="InterPro" id="IPR051159">
    <property type="entry name" value="Hexapeptide_acetyltransf"/>
</dbReference>
<sequence>MATEKEKMLRGELYHAFESELVAERARCAAACAAFNSAGDAPRTERIKLWNAITNTPYNPEASEDAQPWIEPPFRCDYGYNISLGPNSFVNFGCTILDTCKVTIGARTLVGPNVSFYAATHPLEAEVRRGTEGPEAGKEITVGEDCWIGGMATILPGVKLGRGVVVAAAAVVTKDVEDFCVVAGNPARVIKRLKGSEEGREDTTSTKALLKRLEVLEAEMKEVKEKLVERAM</sequence>
<dbReference type="Pfam" id="PF00132">
    <property type="entry name" value="Hexapep"/>
    <property type="match status" value="1"/>
</dbReference>
<dbReference type="Pfam" id="PF12464">
    <property type="entry name" value="Mac"/>
    <property type="match status" value="1"/>
</dbReference>
<feature type="domain" description="Maltose/galactoside acetyltransferase" evidence="3">
    <location>
        <begin position="5"/>
        <end position="55"/>
    </location>
</feature>
<proteinExistence type="inferred from homology"/>
<dbReference type="SUPFAM" id="SSF51161">
    <property type="entry name" value="Trimeric LpxA-like enzymes"/>
    <property type="match status" value="1"/>
</dbReference>
<evidence type="ECO:0000256" key="2">
    <source>
        <dbReference type="ARBA" id="ARBA00022679"/>
    </source>
</evidence>
<dbReference type="EMBL" id="HF935501">
    <property type="protein sequence ID" value="CCX09973.1"/>
    <property type="molecule type" value="Genomic_DNA"/>
</dbReference>
<dbReference type="PANTHER" id="PTHR23416">
    <property type="entry name" value="SIALIC ACID SYNTHASE-RELATED"/>
    <property type="match status" value="1"/>
</dbReference>
<accession>U4L371</accession>
<evidence type="ECO:0000256" key="1">
    <source>
        <dbReference type="ARBA" id="ARBA00007274"/>
    </source>
</evidence>
<evidence type="ECO:0000313" key="4">
    <source>
        <dbReference type="EMBL" id="CCX09973.1"/>
    </source>
</evidence>
<dbReference type="PROSITE" id="PS00101">
    <property type="entry name" value="HEXAPEP_TRANSFERASES"/>
    <property type="match status" value="1"/>
</dbReference>
<comment type="similarity">
    <text evidence="1">Belongs to the transferase hexapeptide repeat family.</text>
</comment>
<dbReference type="Gene3D" id="2.160.10.10">
    <property type="entry name" value="Hexapeptide repeat proteins"/>
    <property type="match status" value="1"/>
</dbReference>
<dbReference type="InterPro" id="IPR018357">
    <property type="entry name" value="Hexapep_transf_CS"/>
</dbReference>
<dbReference type="Proteomes" id="UP000018144">
    <property type="component" value="Unassembled WGS sequence"/>
</dbReference>
<dbReference type="SMART" id="SM01266">
    <property type="entry name" value="Mac"/>
    <property type="match status" value="1"/>
</dbReference>
<dbReference type="eggNOG" id="KOG4750">
    <property type="taxonomic scope" value="Eukaryota"/>
</dbReference>
<dbReference type="PANTHER" id="PTHR23416:SF54">
    <property type="entry name" value="ACETYLTRANSFERASE, CYSE_LACA_LPXA_NODL FAMILY (AFU_ORTHOLOGUE AFUA_2G08430)-RELATED"/>
    <property type="match status" value="1"/>
</dbReference>
<protein>
    <submittedName>
        <fullName evidence="4">Similar to Maltose O-acetyltransferase acc. no. P77791</fullName>
    </submittedName>
</protein>
<evidence type="ECO:0000313" key="5">
    <source>
        <dbReference type="Proteomes" id="UP000018144"/>
    </source>
</evidence>